<dbReference type="RefSeq" id="WP_006782300.1">
    <property type="nucleotide sequence ID" value="NZ_CP040506.1"/>
</dbReference>
<keyword evidence="2" id="KW-1185">Reference proteome</keyword>
<dbReference type="Proteomes" id="UP000005384">
    <property type="component" value="Unassembled WGS sequence"/>
</dbReference>
<comment type="caution">
    <text evidence="1">The sequence shown here is derived from an EMBL/GenBank/DDBJ whole genome shotgun (WGS) entry which is preliminary data.</text>
</comment>
<dbReference type="HOGENOM" id="CLU_098580_1_0_9"/>
<dbReference type="EMBL" id="ADLN01000118">
    <property type="protein sequence ID" value="EHI57822.1"/>
    <property type="molecule type" value="Genomic_DNA"/>
</dbReference>
<dbReference type="OrthoDB" id="3173451at2"/>
<sequence length="181" mass="20061">MSQRRTHTSHMNLLVILLSALFCLMVLGAAGYIVSTHTQSVQAAPKPISLEAEANVKTGTLNQDLEKRQQELNQVVEEGRLAFSINATPFMKNGASTANLLIENPLGNGKRFTITIQRNDTGEVIYQSGYLDPEQYIDDVPLDVELPKGEYSCTAYFDAYRINDNTYIGRAGAKITLYVLE</sequence>
<protein>
    <submittedName>
        <fullName evidence="1">Uncharacterized protein</fullName>
    </submittedName>
</protein>
<accession>G5ILD5</accession>
<dbReference type="AlphaFoldDB" id="G5ILD5"/>
<name>G5ILD5_9FIRM</name>
<evidence type="ECO:0000313" key="1">
    <source>
        <dbReference type="EMBL" id="EHI57822.1"/>
    </source>
</evidence>
<proteinExistence type="predicted"/>
<dbReference type="PATRIC" id="fig|742737.3.peg.4295"/>
<reference evidence="1 2" key="1">
    <citation type="submission" date="2011-08" db="EMBL/GenBank/DDBJ databases">
        <title>The Genome Sequence of Clostridium hathewayi WAL-18680.</title>
        <authorList>
            <consortium name="The Broad Institute Genome Sequencing Platform"/>
            <person name="Earl A."/>
            <person name="Ward D."/>
            <person name="Feldgarden M."/>
            <person name="Gevers D."/>
            <person name="Finegold S.M."/>
            <person name="Summanen P.H."/>
            <person name="Molitoris D.R."/>
            <person name="Song M."/>
            <person name="Daigneault M."/>
            <person name="Allen-Vercoe E."/>
            <person name="Young S.K."/>
            <person name="Zeng Q."/>
            <person name="Gargeya S."/>
            <person name="Fitzgerald M."/>
            <person name="Haas B."/>
            <person name="Abouelleil A."/>
            <person name="Alvarado L."/>
            <person name="Arachchi H.M."/>
            <person name="Berlin A."/>
            <person name="Brown A."/>
            <person name="Chapman S.B."/>
            <person name="Chen Z."/>
            <person name="Dunbar C."/>
            <person name="Freedman E."/>
            <person name="Gearin G."/>
            <person name="Gellesch M."/>
            <person name="Goldberg J."/>
            <person name="Griggs A."/>
            <person name="Gujja S."/>
            <person name="Heiman D."/>
            <person name="Howarth C."/>
            <person name="Larson L."/>
            <person name="Lui A."/>
            <person name="MacDonald P.J.P."/>
            <person name="Montmayeur A."/>
            <person name="Murphy C."/>
            <person name="Neiman D."/>
            <person name="Pearson M."/>
            <person name="Priest M."/>
            <person name="Roberts A."/>
            <person name="Saif S."/>
            <person name="Shea T."/>
            <person name="Shenoy N."/>
            <person name="Sisk P."/>
            <person name="Stolte C."/>
            <person name="Sykes S."/>
            <person name="Wortman J."/>
            <person name="Nusbaum C."/>
            <person name="Birren B."/>
        </authorList>
    </citation>
    <scope>NUCLEOTIDE SEQUENCE [LARGE SCALE GENOMIC DNA]</scope>
    <source>
        <strain evidence="1 2">WAL-18680</strain>
    </source>
</reference>
<evidence type="ECO:0000313" key="2">
    <source>
        <dbReference type="Proteomes" id="UP000005384"/>
    </source>
</evidence>
<organism evidence="1 2">
    <name type="scientific">Hungatella hathewayi WAL-18680</name>
    <dbReference type="NCBI Taxonomy" id="742737"/>
    <lineage>
        <taxon>Bacteria</taxon>
        <taxon>Bacillati</taxon>
        <taxon>Bacillota</taxon>
        <taxon>Clostridia</taxon>
        <taxon>Lachnospirales</taxon>
        <taxon>Lachnospiraceae</taxon>
        <taxon>Hungatella</taxon>
    </lineage>
</organism>
<gene>
    <name evidence="1" type="ORF">HMPREF9473_04312</name>
</gene>